<name>A0ABQ1I4X0_9ALTE</name>
<feature type="transmembrane region" description="Helical" evidence="7">
    <location>
        <begin position="275"/>
        <end position="297"/>
    </location>
</feature>
<dbReference type="InterPro" id="IPR005524">
    <property type="entry name" value="DUF318"/>
</dbReference>
<evidence type="ECO:0000256" key="6">
    <source>
        <dbReference type="ARBA" id="ARBA00023136"/>
    </source>
</evidence>
<dbReference type="RefSeq" id="WP_055733941.1">
    <property type="nucleotide sequence ID" value="NZ_BMDY01000024.1"/>
</dbReference>
<accession>A0ABQ1I4X0</accession>
<dbReference type="EMBL" id="BMDY01000024">
    <property type="protein sequence ID" value="GGB17152.1"/>
    <property type="molecule type" value="Genomic_DNA"/>
</dbReference>
<feature type="transmembrane region" description="Helical" evidence="7">
    <location>
        <begin position="317"/>
        <end position="336"/>
    </location>
</feature>
<keyword evidence="3" id="KW-1003">Cell membrane</keyword>
<dbReference type="InterPro" id="IPR052923">
    <property type="entry name" value="UPF0718"/>
</dbReference>
<comment type="similarity">
    <text evidence="2">Belongs to the UPF0718 family.</text>
</comment>
<dbReference type="PANTHER" id="PTHR34184:SF4">
    <property type="entry name" value="UPF0718 PROTEIN YCGR"/>
    <property type="match status" value="1"/>
</dbReference>
<evidence type="ECO:0000256" key="2">
    <source>
        <dbReference type="ARBA" id="ARBA00006386"/>
    </source>
</evidence>
<comment type="caution">
    <text evidence="8">The sequence shown here is derived from an EMBL/GenBank/DDBJ whole genome shotgun (WGS) entry which is preliminary data.</text>
</comment>
<evidence type="ECO:0000256" key="4">
    <source>
        <dbReference type="ARBA" id="ARBA00022692"/>
    </source>
</evidence>
<dbReference type="PANTHER" id="PTHR34184">
    <property type="entry name" value="UPF0718 PROTEIN YCGR"/>
    <property type="match status" value="1"/>
</dbReference>
<dbReference type="Pfam" id="PF03773">
    <property type="entry name" value="ArsP_1"/>
    <property type="match status" value="1"/>
</dbReference>
<keyword evidence="6 7" id="KW-0472">Membrane</keyword>
<organism evidence="8 9">
    <name type="scientific">Agarivorans gilvus</name>
    <dbReference type="NCBI Taxonomy" id="680279"/>
    <lineage>
        <taxon>Bacteria</taxon>
        <taxon>Pseudomonadati</taxon>
        <taxon>Pseudomonadota</taxon>
        <taxon>Gammaproteobacteria</taxon>
        <taxon>Alteromonadales</taxon>
        <taxon>Alteromonadaceae</taxon>
        <taxon>Agarivorans</taxon>
    </lineage>
</organism>
<feature type="transmembrane region" description="Helical" evidence="7">
    <location>
        <begin position="181"/>
        <end position="199"/>
    </location>
</feature>
<feature type="transmembrane region" description="Helical" evidence="7">
    <location>
        <begin position="234"/>
        <end position="254"/>
    </location>
</feature>
<comment type="subcellular location">
    <subcellularLocation>
        <location evidence="1">Cell membrane</location>
        <topology evidence="1">Multi-pass membrane protein</topology>
    </subcellularLocation>
</comment>
<evidence type="ECO:0000256" key="3">
    <source>
        <dbReference type="ARBA" id="ARBA00022475"/>
    </source>
</evidence>
<sequence>MMLWNNLLALFLSAAPWLFIGFVIAATIKLGEPSRWLAKHLGNSKPSTTVKAALIGAPLPLCSCGVIPAAMGLRRAGASKSATTSFLIATPETGVDSVAVSYALLGPIMAIVRPIAAVVSAIVAGLLVGNAETETAPSAAAKSCCSGSSCCGGEAKPAEQTSFSQTIKTWLHNFKELVEDSYFWLLIGLVFAGLIQTYMPESFMTRWGQGWLTMLVMVLVGIPMYICATASTPIAAGLMLAGVSPGAALVFMLAGPATNIATLMLVRQEMGMRALVAYLVGVIGSAMVFGWGLDVMVSHWGWQINPAQWQEQQLLNSGWVIGSSAIIAVLMLMAAVNDLRQRWFSAAA</sequence>
<evidence type="ECO:0000256" key="7">
    <source>
        <dbReference type="SAM" id="Phobius"/>
    </source>
</evidence>
<protein>
    <recommendedName>
        <fullName evidence="10">Permease</fullName>
    </recommendedName>
</protein>
<keyword evidence="4 7" id="KW-0812">Transmembrane</keyword>
<evidence type="ECO:0008006" key="10">
    <source>
        <dbReference type="Google" id="ProtNLM"/>
    </source>
</evidence>
<evidence type="ECO:0000256" key="5">
    <source>
        <dbReference type="ARBA" id="ARBA00022989"/>
    </source>
</evidence>
<evidence type="ECO:0000256" key="1">
    <source>
        <dbReference type="ARBA" id="ARBA00004651"/>
    </source>
</evidence>
<feature type="transmembrane region" description="Helical" evidence="7">
    <location>
        <begin position="211"/>
        <end position="228"/>
    </location>
</feature>
<feature type="transmembrane region" description="Helical" evidence="7">
    <location>
        <begin position="110"/>
        <end position="128"/>
    </location>
</feature>
<dbReference type="Proteomes" id="UP000651977">
    <property type="component" value="Unassembled WGS sequence"/>
</dbReference>
<gene>
    <name evidence="8" type="ORF">GCM10007414_33230</name>
</gene>
<keyword evidence="5 7" id="KW-1133">Transmembrane helix</keyword>
<dbReference type="NCBIfam" id="NF033936">
    <property type="entry name" value="CuZnOut_SO0444"/>
    <property type="match status" value="1"/>
</dbReference>
<evidence type="ECO:0000313" key="8">
    <source>
        <dbReference type="EMBL" id="GGB17152.1"/>
    </source>
</evidence>
<reference evidence="9" key="1">
    <citation type="journal article" date="2019" name="Int. J. Syst. Evol. Microbiol.">
        <title>The Global Catalogue of Microorganisms (GCM) 10K type strain sequencing project: providing services to taxonomists for standard genome sequencing and annotation.</title>
        <authorList>
            <consortium name="The Broad Institute Genomics Platform"/>
            <consortium name="The Broad Institute Genome Sequencing Center for Infectious Disease"/>
            <person name="Wu L."/>
            <person name="Ma J."/>
        </authorList>
    </citation>
    <scope>NUCLEOTIDE SEQUENCE [LARGE SCALE GENOMIC DNA]</scope>
    <source>
        <strain evidence="9">CGMCC 1.10131</strain>
    </source>
</reference>
<keyword evidence="9" id="KW-1185">Reference proteome</keyword>
<proteinExistence type="inferred from homology"/>
<evidence type="ECO:0000313" key="9">
    <source>
        <dbReference type="Proteomes" id="UP000651977"/>
    </source>
</evidence>